<comment type="caution">
    <text evidence="6">The sequence shown here is derived from an EMBL/GenBank/DDBJ whole genome shotgun (WGS) entry which is preliminary data.</text>
</comment>
<protein>
    <recommendedName>
        <fullName evidence="8">Isoprenylcysteine carboxyl methyltransferase family protein</fullName>
    </recommendedName>
</protein>
<feature type="transmembrane region" description="Helical" evidence="5">
    <location>
        <begin position="41"/>
        <end position="63"/>
    </location>
</feature>
<feature type="transmembrane region" description="Helical" evidence="5">
    <location>
        <begin position="70"/>
        <end position="88"/>
    </location>
</feature>
<dbReference type="InterPro" id="IPR007269">
    <property type="entry name" value="ICMT_MeTrfase"/>
</dbReference>
<keyword evidence="2 5" id="KW-0812">Transmembrane</keyword>
<dbReference type="Gene3D" id="1.20.120.1630">
    <property type="match status" value="1"/>
</dbReference>
<sequence length="178" mass="19553">MIAYTLLILLVAAERVAELVLSRRHLAWARRRGGVEHGRRHYPGFIVVQFVLLAGAPLEVWLLGRPFVPALGWPMLTVAVLAQALRWWCIASLRERWNTRVVTVPGLPLVDRGPYRFLHHPNYVAVVAEGVALPLVHTAWLTASVFTVANLGMLAVRLRVENAALRQASPAGAAPGPG</sequence>
<reference evidence="6 7" key="1">
    <citation type="submission" date="2019-09" db="EMBL/GenBank/DDBJ databases">
        <title>Actinomadura physcomitrii sp. nov., a novel actinomycete isolated from moss [Physcomitrium sphaericum (Ludw) Fuernr].</title>
        <authorList>
            <person name="Liu C."/>
            <person name="Zhuang X."/>
        </authorList>
    </citation>
    <scope>NUCLEOTIDE SEQUENCE [LARGE SCALE GENOMIC DNA]</scope>
    <source>
        <strain evidence="6 7">CYP1-1B</strain>
    </source>
</reference>
<evidence type="ECO:0000256" key="3">
    <source>
        <dbReference type="ARBA" id="ARBA00022989"/>
    </source>
</evidence>
<evidence type="ECO:0000256" key="4">
    <source>
        <dbReference type="ARBA" id="ARBA00023136"/>
    </source>
</evidence>
<keyword evidence="4 5" id="KW-0472">Membrane</keyword>
<dbReference type="EMBL" id="WBMR01000239">
    <property type="protein sequence ID" value="KAB2363538.1"/>
    <property type="molecule type" value="Genomic_DNA"/>
</dbReference>
<accession>A0A6L3VIX2</accession>
<evidence type="ECO:0000256" key="2">
    <source>
        <dbReference type="ARBA" id="ARBA00022692"/>
    </source>
</evidence>
<organism evidence="6 7">
    <name type="scientific">Actinomadura montaniterrae</name>
    <dbReference type="NCBI Taxonomy" id="1803903"/>
    <lineage>
        <taxon>Bacteria</taxon>
        <taxon>Bacillati</taxon>
        <taxon>Actinomycetota</taxon>
        <taxon>Actinomycetes</taxon>
        <taxon>Streptosporangiales</taxon>
        <taxon>Thermomonosporaceae</taxon>
        <taxon>Actinomadura</taxon>
    </lineage>
</organism>
<dbReference type="GO" id="GO:0016020">
    <property type="term" value="C:membrane"/>
    <property type="evidence" value="ECO:0007669"/>
    <property type="project" value="UniProtKB-SubCell"/>
</dbReference>
<gene>
    <name evidence="6" type="ORF">F9B16_42870</name>
</gene>
<dbReference type="GO" id="GO:0004671">
    <property type="term" value="F:protein C-terminal S-isoprenylcysteine carboxyl O-methyltransferase activity"/>
    <property type="evidence" value="ECO:0007669"/>
    <property type="project" value="InterPro"/>
</dbReference>
<name>A0A6L3VIX2_9ACTN</name>
<comment type="subcellular location">
    <subcellularLocation>
        <location evidence="1">Membrane</location>
        <topology evidence="1">Multi-pass membrane protein</topology>
    </subcellularLocation>
</comment>
<evidence type="ECO:0000313" key="7">
    <source>
        <dbReference type="Proteomes" id="UP000483004"/>
    </source>
</evidence>
<dbReference type="OrthoDB" id="7203053at2"/>
<evidence type="ECO:0008006" key="8">
    <source>
        <dbReference type="Google" id="ProtNLM"/>
    </source>
</evidence>
<keyword evidence="7" id="KW-1185">Reference proteome</keyword>
<dbReference type="Pfam" id="PF04140">
    <property type="entry name" value="ICMT"/>
    <property type="match status" value="1"/>
</dbReference>
<keyword evidence="3 5" id="KW-1133">Transmembrane helix</keyword>
<evidence type="ECO:0000256" key="5">
    <source>
        <dbReference type="SAM" id="Phobius"/>
    </source>
</evidence>
<dbReference type="Proteomes" id="UP000483004">
    <property type="component" value="Unassembled WGS sequence"/>
</dbReference>
<dbReference type="AlphaFoldDB" id="A0A6L3VIX2"/>
<evidence type="ECO:0000313" key="6">
    <source>
        <dbReference type="EMBL" id="KAB2363538.1"/>
    </source>
</evidence>
<proteinExistence type="predicted"/>
<evidence type="ECO:0000256" key="1">
    <source>
        <dbReference type="ARBA" id="ARBA00004141"/>
    </source>
</evidence>